<sequence length="339" mass="37164">MAVENMSERDPLSPAEEDNLLSEENESANPSPQGTDKVLANVLSAMTQMSSTMLSMENAMKRLADAPEDHATPPKRRRQPPESSAMRDSGDSDPEQLDSKELNFPPNGDPPKPGSSVTEDALLNEIAQDFKSDEQTDPKVAQKLADIANKRWGSKLEEAKLKEKLAKYNRPDNCEKLTVVKVNPEIWNKLKQGTKSADLRLANMQKVLVKVGSAVAKSTDTLLAIRADPEKTSALALTEKLGKLVTYNADALALLGSVNIELSYRRRDAIKPNLNDEYSSLSGSQIPITGLLFGDELHSQLNNIKATNKIGHTTTAKSSYRNHSNGWKANLLTLVESLF</sequence>
<dbReference type="EMBL" id="CALNXI010002985">
    <property type="protein sequence ID" value="CAH3191712.1"/>
    <property type="molecule type" value="Genomic_DNA"/>
</dbReference>
<dbReference type="PANTHER" id="PTHR34239:SF2">
    <property type="entry name" value="TRANSPOSABLE ELEMENT P TRANSPOSASE_THAP9 CONSERVED DOMAIN-CONTAINING PROTEIN"/>
    <property type="match status" value="1"/>
</dbReference>
<feature type="region of interest" description="Disordered" evidence="1">
    <location>
        <begin position="1"/>
        <end position="117"/>
    </location>
</feature>
<accession>A0ABN8SJ68</accession>
<evidence type="ECO:0000313" key="3">
    <source>
        <dbReference type="Proteomes" id="UP001159427"/>
    </source>
</evidence>
<comment type="caution">
    <text evidence="2">The sequence shown here is derived from an EMBL/GenBank/DDBJ whole genome shotgun (WGS) entry which is preliminary data.</text>
</comment>
<protein>
    <submittedName>
        <fullName evidence="2">Uncharacterized protein</fullName>
    </submittedName>
</protein>
<organism evidence="2 3">
    <name type="scientific">Porites evermanni</name>
    <dbReference type="NCBI Taxonomy" id="104178"/>
    <lineage>
        <taxon>Eukaryota</taxon>
        <taxon>Metazoa</taxon>
        <taxon>Cnidaria</taxon>
        <taxon>Anthozoa</taxon>
        <taxon>Hexacorallia</taxon>
        <taxon>Scleractinia</taxon>
        <taxon>Fungiina</taxon>
        <taxon>Poritidae</taxon>
        <taxon>Porites</taxon>
    </lineage>
</organism>
<gene>
    <name evidence="2" type="ORF">PEVE_00022318</name>
</gene>
<proteinExistence type="predicted"/>
<evidence type="ECO:0000256" key="1">
    <source>
        <dbReference type="SAM" id="MobiDB-lite"/>
    </source>
</evidence>
<feature type="compositionally biased region" description="Basic and acidic residues" evidence="1">
    <location>
        <begin position="1"/>
        <end position="11"/>
    </location>
</feature>
<dbReference type="PANTHER" id="PTHR34239">
    <property type="entry name" value="APPLE DOMAIN-CONTAINING PROTEIN"/>
    <property type="match status" value="1"/>
</dbReference>
<feature type="compositionally biased region" description="Acidic residues" evidence="1">
    <location>
        <begin position="15"/>
        <end position="26"/>
    </location>
</feature>
<feature type="compositionally biased region" description="Polar residues" evidence="1">
    <location>
        <begin position="44"/>
        <end position="55"/>
    </location>
</feature>
<keyword evidence="3" id="KW-1185">Reference proteome</keyword>
<dbReference type="Proteomes" id="UP001159427">
    <property type="component" value="Unassembled WGS sequence"/>
</dbReference>
<feature type="compositionally biased region" description="Basic and acidic residues" evidence="1">
    <location>
        <begin position="59"/>
        <end position="72"/>
    </location>
</feature>
<reference evidence="2 3" key="1">
    <citation type="submission" date="2022-05" db="EMBL/GenBank/DDBJ databases">
        <authorList>
            <consortium name="Genoscope - CEA"/>
            <person name="William W."/>
        </authorList>
    </citation>
    <scope>NUCLEOTIDE SEQUENCE [LARGE SCALE GENOMIC DNA]</scope>
</reference>
<name>A0ABN8SJ68_9CNID</name>
<evidence type="ECO:0000313" key="2">
    <source>
        <dbReference type="EMBL" id="CAH3191712.1"/>
    </source>
</evidence>